<dbReference type="EC" id="2.3.1.109" evidence="4"/>
<dbReference type="PANTHER" id="PTHR30420">
    <property type="entry name" value="N-SUCCINYLARGININE DIHYDROLASE"/>
    <property type="match status" value="1"/>
</dbReference>
<keyword evidence="1" id="KW-0056">Arginine metabolism</keyword>
<keyword evidence="5" id="KW-1185">Reference proteome</keyword>
<dbReference type="SUPFAM" id="SSF55729">
    <property type="entry name" value="Acyl-CoA N-acyltransferases (Nat)"/>
    <property type="match status" value="1"/>
</dbReference>
<dbReference type="AlphaFoldDB" id="A0A840MLE0"/>
<evidence type="ECO:0000256" key="1">
    <source>
        <dbReference type="ARBA" id="ARBA00022503"/>
    </source>
</evidence>
<dbReference type="RefSeq" id="WP_184034053.1">
    <property type="nucleotide sequence ID" value="NZ_JACHHY010000001.1"/>
</dbReference>
<sequence>MFVLRPSRLTDLPAIERIAAKSPVGVTSLPDNRERLYAKIEASVKSFESDVCGNGEETYFLVLEDTRTGELVGTSGVVASAGYQEPFYNYRNETLIHASRELGVHSKIHVLSLCHDLTGNTLLTSFYIDEPYQYTEWSDLLSRARLLLIAGHPQRFGDSVVSEMVGLSDEQGNSPFWDGVGRLFFDIDYAQAELYCGIKGRSFIAELLPQHPIYVPLLPEPAQEAIGQVHPAAMLPFEILINEGFETERYIDIFDGGCVVQARTANIRTIAGHRRCRVEIGETAGAPVQLLANRKLTDYRATVGAAVVDEQQGTVRLSQTLADVLCVVAGDALLVCAL</sequence>
<dbReference type="InterPro" id="IPR017651">
    <property type="entry name" value="Arg/Orn_succinylTfrase_asu"/>
</dbReference>
<dbReference type="EMBL" id="JACHHY010000001">
    <property type="protein sequence ID" value="MBB5016993.1"/>
    <property type="molecule type" value="Genomic_DNA"/>
</dbReference>
<dbReference type="NCBIfam" id="TIGR03243">
    <property type="entry name" value="arg_catab_AOST"/>
    <property type="match status" value="1"/>
</dbReference>
<gene>
    <name evidence="4" type="ORF">HNQ59_000255</name>
</gene>
<proteinExistence type="predicted"/>
<dbReference type="Pfam" id="PF04958">
    <property type="entry name" value="AstA"/>
    <property type="match status" value="1"/>
</dbReference>
<evidence type="ECO:0000256" key="3">
    <source>
        <dbReference type="ARBA" id="ARBA00023315"/>
    </source>
</evidence>
<keyword evidence="2 4" id="KW-0808">Transferase</keyword>
<organism evidence="4 5">
    <name type="scientific">Chitinivorax tropicus</name>
    <dbReference type="NCBI Taxonomy" id="714531"/>
    <lineage>
        <taxon>Bacteria</taxon>
        <taxon>Pseudomonadati</taxon>
        <taxon>Pseudomonadota</taxon>
        <taxon>Betaproteobacteria</taxon>
        <taxon>Chitinivorax</taxon>
    </lineage>
</organism>
<protein>
    <submittedName>
        <fullName evidence="4">Arginine N-succinyltransferase</fullName>
        <ecNumber evidence="4">2.3.1.109</ecNumber>
    </submittedName>
</protein>
<name>A0A840MLE0_9PROT</name>
<dbReference type="InterPro" id="IPR016181">
    <property type="entry name" value="Acyl_CoA_acyltransferase"/>
</dbReference>
<comment type="caution">
    <text evidence="4">The sequence shown here is derived from an EMBL/GenBank/DDBJ whole genome shotgun (WGS) entry which is preliminary data.</text>
</comment>
<dbReference type="GO" id="GO:0006527">
    <property type="term" value="P:L-arginine catabolic process"/>
    <property type="evidence" value="ECO:0007669"/>
    <property type="project" value="InterPro"/>
</dbReference>
<evidence type="ECO:0000313" key="5">
    <source>
        <dbReference type="Proteomes" id="UP000575898"/>
    </source>
</evidence>
<dbReference type="NCBIfam" id="TIGR03245">
    <property type="entry name" value="arg_AOST_alph"/>
    <property type="match status" value="1"/>
</dbReference>
<dbReference type="GO" id="GO:0008791">
    <property type="term" value="F:arginine N-succinyltransferase activity"/>
    <property type="evidence" value="ECO:0007669"/>
    <property type="project" value="UniProtKB-EC"/>
</dbReference>
<keyword evidence="3 4" id="KW-0012">Acyltransferase</keyword>
<evidence type="ECO:0000256" key="2">
    <source>
        <dbReference type="ARBA" id="ARBA00022679"/>
    </source>
</evidence>
<dbReference type="Gene3D" id="2.40.40.20">
    <property type="match status" value="1"/>
</dbReference>
<dbReference type="PANTHER" id="PTHR30420:SF1">
    <property type="entry name" value="ARGININE N-SUCCINYLTRANSFERASE"/>
    <property type="match status" value="1"/>
</dbReference>
<evidence type="ECO:0000313" key="4">
    <source>
        <dbReference type="EMBL" id="MBB5016993.1"/>
    </source>
</evidence>
<dbReference type="Proteomes" id="UP000575898">
    <property type="component" value="Unassembled WGS sequence"/>
</dbReference>
<dbReference type="InterPro" id="IPR007041">
    <property type="entry name" value="Arg_succinylTrfase_AstA/AruG"/>
</dbReference>
<accession>A0A840MLE0</accession>
<reference evidence="4 5" key="1">
    <citation type="submission" date="2020-08" db="EMBL/GenBank/DDBJ databases">
        <title>Genomic Encyclopedia of Type Strains, Phase IV (KMG-IV): sequencing the most valuable type-strain genomes for metagenomic binning, comparative biology and taxonomic classification.</title>
        <authorList>
            <person name="Goeker M."/>
        </authorList>
    </citation>
    <scope>NUCLEOTIDE SEQUENCE [LARGE SCALE GENOMIC DNA]</scope>
    <source>
        <strain evidence="4 5">DSM 27165</strain>
    </source>
</reference>